<dbReference type="Gene3D" id="1.10.1040.10">
    <property type="entry name" value="N-(1-d-carboxylethyl)-l-norvaline Dehydrogenase, domain 2"/>
    <property type="match status" value="1"/>
</dbReference>
<dbReference type="GO" id="GO:0006631">
    <property type="term" value="P:fatty acid metabolic process"/>
    <property type="evidence" value="ECO:0007669"/>
    <property type="project" value="InterPro"/>
</dbReference>
<evidence type="ECO:0000313" key="7">
    <source>
        <dbReference type="EMBL" id="WGH92698.1"/>
    </source>
</evidence>
<dbReference type="PIRSF" id="PIRSF000105">
    <property type="entry name" value="HCDH"/>
    <property type="match status" value="1"/>
</dbReference>
<accession>A0AAJ6DEK4</accession>
<dbReference type="InterPro" id="IPR006176">
    <property type="entry name" value="3-OHacyl-CoA_DH_NAD-bd"/>
</dbReference>
<evidence type="ECO:0000256" key="3">
    <source>
        <dbReference type="ARBA" id="ARBA00023002"/>
    </source>
</evidence>
<dbReference type="InterPro" id="IPR006108">
    <property type="entry name" value="3HC_DH_C"/>
</dbReference>
<dbReference type="GO" id="GO:0006072">
    <property type="term" value="P:glycerol-3-phosphate metabolic process"/>
    <property type="evidence" value="ECO:0007669"/>
    <property type="project" value="InterPro"/>
</dbReference>
<dbReference type="GO" id="GO:0070403">
    <property type="term" value="F:NAD+ binding"/>
    <property type="evidence" value="ECO:0007669"/>
    <property type="project" value="InterPro"/>
</dbReference>
<comment type="similarity">
    <text evidence="2">Belongs to the 3-hydroxyacyl-CoA dehydrogenase family.</text>
</comment>
<dbReference type="PANTHER" id="PTHR48075">
    <property type="entry name" value="3-HYDROXYACYL-COA DEHYDROGENASE FAMILY PROTEIN"/>
    <property type="match status" value="1"/>
</dbReference>
<dbReference type="RefSeq" id="WP_110100825.1">
    <property type="nucleotide sequence ID" value="NZ_CP122561.1"/>
</dbReference>
<comment type="pathway">
    <text evidence="1">Lipid metabolism; butanoate metabolism.</text>
</comment>
<evidence type="ECO:0000313" key="8">
    <source>
        <dbReference type="Proteomes" id="UP001224674"/>
    </source>
</evidence>
<organism evidence="7 8">
    <name type="scientific">Auritidibacter ignavus</name>
    <dbReference type="NCBI Taxonomy" id="678932"/>
    <lineage>
        <taxon>Bacteria</taxon>
        <taxon>Bacillati</taxon>
        <taxon>Actinomycetota</taxon>
        <taxon>Actinomycetes</taxon>
        <taxon>Micrococcales</taxon>
        <taxon>Micrococcaceae</taxon>
        <taxon>Auritidibacter</taxon>
    </lineage>
</organism>
<dbReference type="GeneID" id="83696227"/>
<keyword evidence="3 7" id="KW-0560">Oxidoreductase</keyword>
<evidence type="ECO:0000259" key="6">
    <source>
        <dbReference type="Pfam" id="PF02737"/>
    </source>
</evidence>
<evidence type="ECO:0000256" key="2">
    <source>
        <dbReference type="ARBA" id="ARBA00009463"/>
    </source>
</evidence>
<dbReference type="InterPro" id="IPR008927">
    <property type="entry name" value="6-PGluconate_DH-like_C_sf"/>
</dbReference>
<dbReference type="Gene3D" id="3.40.50.720">
    <property type="entry name" value="NAD(P)-binding Rossmann-like Domain"/>
    <property type="match status" value="1"/>
</dbReference>
<dbReference type="InterPro" id="IPR022694">
    <property type="entry name" value="3-OHacyl-CoA_DH"/>
</dbReference>
<sequence>MSDVQNLTVLGAGNLGAQIAMFAAYNGKNVVSYDINDDALKAAEGRFENIAKKYRQYFTDQPEEKITEGRQRITQTADLAEAVKDADLIIEAVPEKTEIKNDLYGKLAELLPEKTIVATNTSTFRPSDFAELTGRPEKYLAMHFANDIHKQNIVEIMPTGQTDPEVFKTAVEAAEEFGMVPIELNKEHPGYVINTLFVPWLENGAKLWTRGITDVATVEKVARIITEGDRFTPFRLFDVVGFGVSYAIESNKTDDEDSQEMARRLKWALDNDYLGTENGKGFYLYDDNGEPTGLSELATRDWSSES</sequence>
<dbReference type="Proteomes" id="UP001224674">
    <property type="component" value="Chromosome"/>
</dbReference>
<keyword evidence="8" id="KW-1185">Reference proteome</keyword>
<dbReference type="EC" id="1.1.1.35" evidence="7"/>
<dbReference type="PANTHER" id="PTHR48075:SF5">
    <property type="entry name" value="3-HYDROXYBUTYRYL-COA DEHYDROGENASE"/>
    <property type="match status" value="1"/>
</dbReference>
<gene>
    <name evidence="7" type="ORF">QDX21_10385</name>
</gene>
<dbReference type="Pfam" id="PF02737">
    <property type="entry name" value="3HCDH_N"/>
    <property type="match status" value="1"/>
</dbReference>
<proteinExistence type="inferred from homology"/>
<dbReference type="Pfam" id="PF00725">
    <property type="entry name" value="3HCDH"/>
    <property type="match status" value="1"/>
</dbReference>
<dbReference type="EMBL" id="CP122566">
    <property type="protein sequence ID" value="WGH92698.1"/>
    <property type="molecule type" value="Genomic_DNA"/>
</dbReference>
<reference evidence="7 8" key="1">
    <citation type="submission" date="2023-03" db="EMBL/GenBank/DDBJ databases">
        <title>Complete genome sequences of several Auritidibacter ignavus strains isolated from ear infections.</title>
        <authorList>
            <person name="Baehr T."/>
            <person name="Baumhoegger A.M."/>
        </authorList>
    </citation>
    <scope>NUCLEOTIDE SEQUENCE [LARGE SCALE GENOMIC DNA]</scope>
    <source>
        <strain evidence="7 8">BABAE-6</strain>
    </source>
</reference>
<dbReference type="AlphaFoldDB" id="A0AAJ6DEK4"/>
<dbReference type="PRINTS" id="PR00077">
    <property type="entry name" value="GPDHDRGNASE"/>
</dbReference>
<protein>
    <submittedName>
        <fullName evidence="7">3-hydroxyacyl-CoA dehydrogenase</fullName>
        <ecNumber evidence="7">1.1.1.35</ecNumber>
    </submittedName>
</protein>
<dbReference type="SUPFAM" id="SSF51735">
    <property type="entry name" value="NAD(P)-binding Rossmann-fold domains"/>
    <property type="match status" value="1"/>
</dbReference>
<dbReference type="InterPro" id="IPR006168">
    <property type="entry name" value="G3P_DH_NAD-dep"/>
</dbReference>
<dbReference type="NCBIfam" id="NF006143">
    <property type="entry name" value="PRK08293.1"/>
    <property type="match status" value="1"/>
</dbReference>
<evidence type="ECO:0000256" key="4">
    <source>
        <dbReference type="PIRSR" id="PIRSR000105-1"/>
    </source>
</evidence>
<evidence type="ECO:0000259" key="5">
    <source>
        <dbReference type="Pfam" id="PF00725"/>
    </source>
</evidence>
<evidence type="ECO:0000256" key="1">
    <source>
        <dbReference type="ARBA" id="ARBA00005086"/>
    </source>
</evidence>
<dbReference type="InterPro" id="IPR036291">
    <property type="entry name" value="NAD(P)-bd_dom_sf"/>
</dbReference>
<dbReference type="GO" id="GO:0003857">
    <property type="term" value="F:(3S)-3-hydroxyacyl-CoA dehydrogenase (NAD+) activity"/>
    <property type="evidence" value="ECO:0007669"/>
    <property type="project" value="UniProtKB-EC"/>
</dbReference>
<feature type="site" description="Important for catalytic activity" evidence="4">
    <location>
        <position position="143"/>
    </location>
</feature>
<dbReference type="InterPro" id="IPR013328">
    <property type="entry name" value="6PGD_dom2"/>
</dbReference>
<feature type="domain" description="3-hydroxyacyl-CoA dehydrogenase NAD binding" evidence="6">
    <location>
        <begin position="7"/>
        <end position="186"/>
    </location>
</feature>
<feature type="domain" description="3-hydroxyacyl-CoA dehydrogenase C-terminal" evidence="5">
    <location>
        <begin position="190"/>
        <end position="285"/>
    </location>
</feature>
<name>A0AAJ6DEK4_9MICC</name>
<dbReference type="SUPFAM" id="SSF48179">
    <property type="entry name" value="6-phosphogluconate dehydrogenase C-terminal domain-like"/>
    <property type="match status" value="1"/>
</dbReference>